<dbReference type="GO" id="GO:0019288">
    <property type="term" value="P:isopentenyl diphosphate biosynthetic process, methylerythritol 4-phosphate pathway"/>
    <property type="evidence" value="ECO:0007669"/>
    <property type="project" value="UniProtKB-UniRule"/>
</dbReference>
<comment type="caution">
    <text evidence="8">Lacks conserved residue(s) required for the propagation of feature annotation.</text>
</comment>
<feature type="binding site" evidence="8">
    <location>
        <begin position="149"/>
        <end position="152"/>
    </location>
    <ligand>
        <name>4-CDP-2-C-methyl-D-erythritol 2-phosphate</name>
        <dbReference type="ChEBI" id="CHEBI:57919"/>
    </ligand>
</feature>
<comment type="similarity">
    <text evidence="3 8 9">Belongs to the IspF family.</text>
</comment>
<evidence type="ECO:0000259" key="10">
    <source>
        <dbReference type="Pfam" id="PF02542"/>
    </source>
</evidence>
<dbReference type="PANTHER" id="PTHR43181:SF1">
    <property type="entry name" value="2-C-METHYL-D-ERYTHRITOL 2,4-CYCLODIPHOSPHATE SYNTHASE, CHLOROPLASTIC"/>
    <property type="match status" value="1"/>
</dbReference>
<feature type="binding site" evidence="8">
    <location>
        <position position="59"/>
    </location>
    <ligand>
        <name>a divalent metal cation</name>
        <dbReference type="ChEBI" id="CHEBI:60240"/>
    </ligand>
</feature>
<feature type="domain" description="2-C-methyl-D-erythritol 2,4-cyclodiphosphate synthase" evidence="10">
    <location>
        <begin position="18"/>
        <end position="171"/>
    </location>
</feature>
<dbReference type="PANTHER" id="PTHR43181">
    <property type="entry name" value="2-C-METHYL-D-ERYTHRITOL 2,4-CYCLODIPHOSPHATE SYNTHASE, CHLOROPLASTIC"/>
    <property type="match status" value="1"/>
</dbReference>
<accession>A0A2K8L5E8</accession>
<evidence type="ECO:0000256" key="4">
    <source>
        <dbReference type="ARBA" id="ARBA00012579"/>
    </source>
</evidence>
<evidence type="ECO:0000256" key="6">
    <source>
        <dbReference type="ARBA" id="ARBA00023229"/>
    </source>
</evidence>
<dbReference type="CDD" id="cd00554">
    <property type="entry name" value="MECDP_synthase"/>
    <property type="match status" value="1"/>
</dbReference>
<dbReference type="EMBL" id="CP018800">
    <property type="protein sequence ID" value="ATX82507.1"/>
    <property type="molecule type" value="Genomic_DNA"/>
</dbReference>
<dbReference type="GO" id="GO:0046872">
    <property type="term" value="F:metal ion binding"/>
    <property type="evidence" value="ECO:0007669"/>
    <property type="project" value="UniProtKB-KW"/>
</dbReference>
<dbReference type="InterPro" id="IPR003526">
    <property type="entry name" value="MECDP_synthase"/>
</dbReference>
<gene>
    <name evidence="8" type="primary">ispF</name>
    <name evidence="11" type="ORF">Ga0123462_1650</name>
</gene>
<comment type="function">
    <text evidence="8">Involved in the biosynthesis of isopentenyl diphosphate (IPP) and dimethylallyl diphosphate (DMAPP), two major building blocks of isoprenoid compounds. Catalyzes the conversion of 4-diphosphocytidyl-2-C-methyl-D-erythritol 2-phosphate (CDP-ME2P) to 2-C-methyl-D-erythritol 2,4-cyclodiphosphate (ME-CPP) with a corresponding release of cytidine 5-monophosphate (CMP).</text>
</comment>
<dbReference type="AlphaFoldDB" id="A0A2K8L5E8"/>
<evidence type="ECO:0000256" key="9">
    <source>
        <dbReference type="RuleBase" id="RU004395"/>
    </source>
</evidence>
<sequence length="174" mass="18357">MAGVAVIGKGAITVKLDIRIGHGFDVHAFAKGRKLILGGVEVPYEMGLAGHSDADVLIHALCDALLGAAGMNDIGHHFPDSDMQYKDADSTLLLVHVMGLLREKGWGVGNVDITLMAQAPKLASYIGNMRARMAGLLQLEQDAVNIKATTTEKLGFVGRKEGIACEAVALIAKL</sequence>
<organism evidence="11 12">
    <name type="scientific">Mariprofundus ferrinatatus</name>
    <dbReference type="NCBI Taxonomy" id="1921087"/>
    <lineage>
        <taxon>Bacteria</taxon>
        <taxon>Pseudomonadati</taxon>
        <taxon>Pseudomonadota</taxon>
        <taxon>Candidatius Mariprofundia</taxon>
        <taxon>Mariprofundales</taxon>
        <taxon>Mariprofundaceae</taxon>
        <taxon>Mariprofundus</taxon>
    </lineage>
</organism>
<evidence type="ECO:0000313" key="12">
    <source>
        <dbReference type="Proteomes" id="UP000231637"/>
    </source>
</evidence>
<dbReference type="InterPro" id="IPR020555">
    <property type="entry name" value="MECDP_synthase_CS"/>
</dbReference>
<dbReference type="PROSITE" id="PS01350">
    <property type="entry name" value="ISPF"/>
    <property type="match status" value="1"/>
</dbReference>
<evidence type="ECO:0000256" key="2">
    <source>
        <dbReference type="ARBA" id="ARBA00004709"/>
    </source>
</evidence>
<evidence type="ECO:0000256" key="3">
    <source>
        <dbReference type="ARBA" id="ARBA00008480"/>
    </source>
</evidence>
<reference evidence="11 12" key="1">
    <citation type="submission" date="2016-12" db="EMBL/GenBank/DDBJ databases">
        <title>Isolation and genomic insights into novel planktonic Zetaproteobacteria from stratified waters of the Chesapeake Bay.</title>
        <authorList>
            <person name="McAllister S.M."/>
            <person name="Kato S."/>
            <person name="Chan C.S."/>
            <person name="Chiu B.K."/>
            <person name="Field E.K."/>
        </authorList>
    </citation>
    <scope>NUCLEOTIDE SEQUENCE [LARGE SCALE GENOMIC DNA]</scope>
    <source>
        <strain evidence="11 12">CP-8</strain>
    </source>
</reference>
<dbReference type="EC" id="4.6.1.12" evidence="4 8"/>
<feature type="binding site" evidence="8">
    <location>
        <begin position="25"/>
        <end position="27"/>
    </location>
    <ligand>
        <name>4-CDP-2-C-methyl-D-erythritol 2-phosphate</name>
        <dbReference type="ChEBI" id="CHEBI:57919"/>
    </ligand>
</feature>
<proteinExistence type="inferred from homology"/>
<protein>
    <recommendedName>
        <fullName evidence="4 8">2-C-methyl-D-erythritol 2,4-cyclodiphosphate synthase</fullName>
        <shortName evidence="8">MECDP-synthase</shortName>
        <shortName evidence="8">MECPP-synthase</shortName>
        <shortName evidence="8">MECPS</shortName>
        <ecNumber evidence="4 8">4.6.1.12</ecNumber>
    </recommendedName>
</protein>
<dbReference type="HAMAP" id="MF_00107">
    <property type="entry name" value="IspF"/>
    <property type="match status" value="1"/>
</dbReference>
<feature type="site" description="Transition state stabilizer" evidence="8">
    <location>
        <position position="150"/>
    </location>
</feature>
<dbReference type="Pfam" id="PF02542">
    <property type="entry name" value="YgbB"/>
    <property type="match status" value="1"/>
</dbReference>
<evidence type="ECO:0000313" key="11">
    <source>
        <dbReference type="EMBL" id="ATX82507.1"/>
    </source>
</evidence>
<keyword evidence="5 8" id="KW-0479">Metal-binding</keyword>
<comment type="cofactor">
    <cofactor evidence="8">
        <name>a divalent metal cation</name>
        <dbReference type="ChEBI" id="CHEBI:60240"/>
    </cofactor>
    <text evidence="8">Binds 1 divalent metal cation per subunit.</text>
</comment>
<feature type="binding site" evidence="8">
    <location>
        <position position="159"/>
    </location>
    <ligand>
        <name>4-CDP-2-C-methyl-D-erythritol 2-phosphate</name>
        <dbReference type="ChEBI" id="CHEBI:57919"/>
    </ligand>
</feature>
<comment type="subunit">
    <text evidence="8">Homotrimer.</text>
</comment>
<dbReference type="InterPro" id="IPR036571">
    <property type="entry name" value="MECDP_synthase_sf"/>
</dbReference>
<dbReference type="GO" id="GO:0008685">
    <property type="term" value="F:2-C-methyl-D-erythritol 2,4-cyclodiphosphate synthase activity"/>
    <property type="evidence" value="ECO:0007669"/>
    <property type="project" value="UniProtKB-UniRule"/>
</dbReference>
<name>A0A2K8L5E8_9PROT</name>
<evidence type="ECO:0000256" key="5">
    <source>
        <dbReference type="ARBA" id="ARBA00022723"/>
    </source>
</evidence>
<feature type="binding site" evidence="8">
    <location>
        <begin position="73"/>
        <end position="75"/>
    </location>
    <ligand>
        <name>4-CDP-2-C-methyl-D-erythritol 2-phosphate</name>
        <dbReference type="ChEBI" id="CHEBI:57919"/>
    </ligand>
</feature>
<evidence type="ECO:0000256" key="1">
    <source>
        <dbReference type="ARBA" id="ARBA00000200"/>
    </source>
</evidence>
<evidence type="ECO:0000256" key="8">
    <source>
        <dbReference type="HAMAP-Rule" id="MF_00107"/>
    </source>
</evidence>
<dbReference type="Proteomes" id="UP000231637">
    <property type="component" value="Chromosome"/>
</dbReference>
<dbReference type="FunFam" id="3.30.1330.50:FF:000001">
    <property type="entry name" value="2-C-methyl-D-erythritol 2,4-cyclodiphosphate synthase"/>
    <property type="match status" value="1"/>
</dbReference>
<feature type="binding site" evidence="8">
    <location>
        <position position="25"/>
    </location>
    <ligand>
        <name>a divalent metal cation</name>
        <dbReference type="ChEBI" id="CHEBI:60240"/>
    </ligand>
</feature>
<comment type="pathway">
    <text evidence="2 8">Isoprenoid biosynthesis; isopentenyl diphosphate biosynthesis via DXP pathway; isopentenyl diphosphate from 1-deoxy-D-xylulose 5-phosphate: step 4/6.</text>
</comment>
<feature type="binding site" evidence="8">
    <location>
        <position position="156"/>
    </location>
    <ligand>
        <name>4-CDP-2-C-methyl-D-erythritol 2-phosphate</name>
        <dbReference type="ChEBI" id="CHEBI:57919"/>
    </ligand>
</feature>
<keyword evidence="6 8" id="KW-0414">Isoprene biosynthesis</keyword>
<dbReference type="SUPFAM" id="SSF69765">
    <property type="entry name" value="IpsF-like"/>
    <property type="match status" value="1"/>
</dbReference>
<feature type="binding site" evidence="8">
    <location>
        <begin position="51"/>
        <end position="52"/>
    </location>
    <ligand>
        <name>4-CDP-2-C-methyl-D-erythritol 2-phosphate</name>
        <dbReference type="ChEBI" id="CHEBI:57919"/>
    </ligand>
</feature>
<keyword evidence="7 8" id="KW-0456">Lyase</keyword>
<comment type="catalytic activity">
    <reaction evidence="1 8 9">
        <text>4-CDP-2-C-methyl-D-erythritol 2-phosphate = 2-C-methyl-D-erythritol 2,4-cyclic diphosphate + CMP</text>
        <dbReference type="Rhea" id="RHEA:23864"/>
        <dbReference type="ChEBI" id="CHEBI:57919"/>
        <dbReference type="ChEBI" id="CHEBI:58483"/>
        <dbReference type="ChEBI" id="CHEBI:60377"/>
        <dbReference type="EC" id="4.6.1.12"/>
    </reaction>
</comment>
<dbReference type="KEGG" id="mfn:Ga0123462_1650"/>
<dbReference type="Gene3D" id="3.30.1330.50">
    <property type="entry name" value="2-C-methyl-D-erythritol 2,4-cyclodiphosphate synthase"/>
    <property type="match status" value="1"/>
</dbReference>
<feature type="site" description="Transition state stabilizer" evidence="8">
    <location>
        <position position="51"/>
    </location>
</feature>
<dbReference type="GO" id="GO:0016114">
    <property type="term" value="P:terpenoid biosynthetic process"/>
    <property type="evidence" value="ECO:0007669"/>
    <property type="project" value="InterPro"/>
</dbReference>
<evidence type="ECO:0000256" key="7">
    <source>
        <dbReference type="ARBA" id="ARBA00023239"/>
    </source>
</evidence>
<dbReference type="NCBIfam" id="TIGR00151">
    <property type="entry name" value="ispF"/>
    <property type="match status" value="1"/>
</dbReference>
<keyword evidence="12" id="KW-1185">Reference proteome</keyword>
<dbReference type="UniPathway" id="UPA00056">
    <property type="reaction ID" value="UER00095"/>
</dbReference>
<feature type="binding site" evidence="8">
    <location>
        <position position="27"/>
    </location>
    <ligand>
        <name>a divalent metal cation</name>
        <dbReference type="ChEBI" id="CHEBI:60240"/>
    </ligand>
</feature>
<feature type="binding site" evidence="8">
    <location>
        <begin position="78"/>
        <end position="82"/>
    </location>
    <ligand>
        <name>4-CDP-2-C-methyl-D-erythritol 2-phosphate</name>
        <dbReference type="ChEBI" id="CHEBI:57919"/>
    </ligand>
</feature>